<comment type="caution">
    <text evidence="1">The sequence shown here is derived from an EMBL/GenBank/DDBJ whole genome shotgun (WGS) entry which is preliminary data.</text>
</comment>
<accession>A0ABU8SI40</accession>
<proteinExistence type="predicted"/>
<protein>
    <submittedName>
        <fullName evidence="1">Uncharacterized protein</fullName>
    </submittedName>
</protein>
<evidence type="ECO:0000313" key="1">
    <source>
        <dbReference type="EMBL" id="MEJ6349043.1"/>
    </source>
</evidence>
<sequence length="130" mass="15301">MLEKLRTEIEQKTSKRASSLFDILLKRMDSDTFTTTLTVNSELDNYKKKKAYQQVILAVNELSKYQVMIKNNLDSEVYNLFIANYLSDRKNKSVNIMLNSDLIKRLESSDNAQLELIEEDSNYIYIEDWD</sequence>
<dbReference type="Proteomes" id="UP001377804">
    <property type="component" value="Unassembled WGS sequence"/>
</dbReference>
<gene>
    <name evidence="1" type="ORF">R4Y45_07390</name>
</gene>
<evidence type="ECO:0000313" key="2">
    <source>
        <dbReference type="Proteomes" id="UP001377804"/>
    </source>
</evidence>
<organism evidence="1 2">
    <name type="scientific">Holzapfeliella saturejae</name>
    <dbReference type="NCBI Taxonomy" id="3082953"/>
    <lineage>
        <taxon>Bacteria</taxon>
        <taxon>Bacillati</taxon>
        <taxon>Bacillota</taxon>
        <taxon>Bacilli</taxon>
        <taxon>Lactobacillales</taxon>
        <taxon>Lactobacillaceae</taxon>
        <taxon>Holzapfeliella</taxon>
    </lineage>
</organism>
<reference evidence="1 2" key="1">
    <citation type="submission" date="2023-10" db="EMBL/GenBank/DDBJ databases">
        <title>Holzapfeliella saturejae sp. nov. isolated from Satureja montana flowers.</title>
        <authorList>
            <person name="Alcantara C."/>
            <person name="Zuniga M."/>
            <person name="Landete J.M."/>
            <person name="Monedero V."/>
        </authorList>
    </citation>
    <scope>NUCLEOTIDE SEQUENCE [LARGE SCALE GENOMIC DNA]</scope>
    <source>
        <strain evidence="1 2">He02</strain>
    </source>
</reference>
<dbReference type="RefSeq" id="WP_339970620.1">
    <property type="nucleotide sequence ID" value="NZ_JAWMWG010000006.1"/>
</dbReference>
<name>A0ABU8SI40_9LACO</name>
<dbReference type="EMBL" id="JAWMWG010000006">
    <property type="protein sequence ID" value="MEJ6349043.1"/>
    <property type="molecule type" value="Genomic_DNA"/>
</dbReference>
<keyword evidence="2" id="KW-1185">Reference proteome</keyword>